<comment type="function">
    <text evidence="3">Required for the assembly of the mitochondrial membrane respiratory chain NADH dehydrogenase (Complex I). Involved in mid-late stages of complex I assembly.</text>
</comment>
<dbReference type="InterPro" id="IPR036188">
    <property type="entry name" value="FAD/NAD-bd_sf"/>
</dbReference>
<proteinExistence type="predicted"/>
<dbReference type="AlphaFoldDB" id="A0A3M7M907"/>
<organism evidence="5 6">
    <name type="scientific">Pyrenophora seminiperda CCB06</name>
    <dbReference type="NCBI Taxonomy" id="1302712"/>
    <lineage>
        <taxon>Eukaryota</taxon>
        <taxon>Fungi</taxon>
        <taxon>Dikarya</taxon>
        <taxon>Ascomycota</taxon>
        <taxon>Pezizomycotina</taxon>
        <taxon>Dothideomycetes</taxon>
        <taxon>Pleosporomycetidae</taxon>
        <taxon>Pleosporales</taxon>
        <taxon>Pleosporineae</taxon>
        <taxon>Pleosporaceae</taxon>
        <taxon>Pyrenophora</taxon>
    </lineage>
</organism>
<reference evidence="5 6" key="1">
    <citation type="journal article" date="2014" name="PLoS ONE">
        <title>De novo Genome Assembly of the Fungal Plant Pathogen Pyrenophora semeniperda.</title>
        <authorList>
            <person name="Soliai M.M."/>
            <person name="Meyer S.E."/>
            <person name="Udall J.A."/>
            <person name="Elzinga D.E."/>
            <person name="Hermansen R.A."/>
            <person name="Bodily P.M."/>
            <person name="Hart A.A."/>
            <person name="Coleman C.E."/>
        </authorList>
    </citation>
    <scope>NUCLEOTIDE SEQUENCE [LARGE SCALE GENOMIC DNA]</scope>
    <source>
        <strain evidence="5 6">CCB06</strain>
        <tissue evidence="5">Mycelium</tissue>
    </source>
</reference>
<evidence type="ECO:0000259" key="4">
    <source>
        <dbReference type="Pfam" id="PF01266"/>
    </source>
</evidence>
<dbReference type="SUPFAM" id="SSF53328">
    <property type="entry name" value="Formyltransferase"/>
    <property type="match status" value="1"/>
</dbReference>
<dbReference type="OrthoDB" id="3663474at2759"/>
<dbReference type="EMBL" id="KE747825">
    <property type="protein sequence ID" value="RMZ70942.1"/>
    <property type="molecule type" value="Genomic_DNA"/>
</dbReference>
<name>A0A3M7M907_9PLEO</name>
<evidence type="ECO:0000256" key="3">
    <source>
        <dbReference type="ARBA" id="ARBA00046185"/>
    </source>
</evidence>
<protein>
    <recommendedName>
        <fullName evidence="2">FAD-dependent oxidoreductase domain-containing protein 1</fullName>
    </recommendedName>
</protein>
<dbReference type="InterPro" id="IPR036477">
    <property type="entry name" value="Formyl_transf_N_sf"/>
</dbReference>
<evidence type="ECO:0000313" key="6">
    <source>
        <dbReference type="Proteomes" id="UP000265663"/>
    </source>
</evidence>
<feature type="domain" description="FAD dependent oxidoreductase" evidence="4">
    <location>
        <begin position="145"/>
        <end position="581"/>
    </location>
</feature>
<dbReference type="GO" id="GO:0005737">
    <property type="term" value="C:cytoplasm"/>
    <property type="evidence" value="ECO:0007669"/>
    <property type="project" value="TreeGrafter"/>
</dbReference>
<keyword evidence="1" id="KW-0560">Oxidoreductase</keyword>
<dbReference type="Gene3D" id="3.30.9.10">
    <property type="entry name" value="D-Amino Acid Oxidase, subunit A, domain 2"/>
    <property type="match status" value="1"/>
</dbReference>
<evidence type="ECO:0000313" key="5">
    <source>
        <dbReference type="EMBL" id="RMZ70942.1"/>
    </source>
</evidence>
<dbReference type="Pfam" id="PF01266">
    <property type="entry name" value="DAO"/>
    <property type="match status" value="1"/>
</dbReference>
<keyword evidence="6" id="KW-1185">Reference proteome</keyword>
<dbReference type="InterPro" id="IPR006076">
    <property type="entry name" value="FAD-dep_OxRdtase"/>
</dbReference>
<dbReference type="SUPFAM" id="SSF51905">
    <property type="entry name" value="FAD/NAD(P)-binding domain"/>
    <property type="match status" value="1"/>
</dbReference>
<dbReference type="PANTHER" id="PTHR13847">
    <property type="entry name" value="SARCOSINE DEHYDROGENASE-RELATED"/>
    <property type="match status" value="1"/>
</dbReference>
<evidence type="ECO:0000256" key="2">
    <source>
        <dbReference type="ARBA" id="ARBA00039785"/>
    </source>
</evidence>
<dbReference type="GO" id="GO:0016491">
    <property type="term" value="F:oxidoreductase activity"/>
    <property type="evidence" value="ECO:0007669"/>
    <property type="project" value="UniProtKB-KW"/>
</dbReference>
<gene>
    <name evidence="5" type="ORF">GMOD_00008606</name>
</gene>
<dbReference type="Proteomes" id="UP000265663">
    <property type="component" value="Unassembled WGS sequence"/>
</dbReference>
<evidence type="ECO:0000256" key="1">
    <source>
        <dbReference type="ARBA" id="ARBA00023002"/>
    </source>
</evidence>
<sequence length="877" mass="98710">MKFLITTLPPFHTGTYQSTNLHFSNVNSITPDVFSSPDPVDVWICRGDEVTKTLMDRWLRQACDVPKAMLVQDESEIARLRKIGTWRLGYVVAFAQKEPDDEGSRREWEVSLLREAEMLYAKGRAHYTRNRAVLDLNLDPEWTTVLLVGAGFLNLMTACFLAKYGFKMRFVDEGPDPRSCQPKDGHNTRMFACIEADNYSEQGSKVYPNMQPIFRKTVRSLKRPEDFSAAENAWMDAFERVPSWLAATFNKDIQDTNCTSGILWKQLMLSDPSLFEDVDFRQDIVHIYEEPAALHSSIQLHQRLGSLTQAPSMEELLEMYPWFRPAAESDHLAGGITVDGFSVNINLFTAKMLNHIESCGGEFVWNCRVEAIQQNIHGQVIALQSQQGPLQADHYVVSTGVTGHALLIGTACENLIHGVLVVWLQIPNLDDPQQMRHSMKIHRRGRHNKVDDINITATQDPTTGEDILIFEGGYGCYVGLDRPAPAFDSPELETLYDELEDVARTYFPRGYAAAKSRVPAATMYPGGGLHRKFSIRPFTPTGLGVFDRLPTTRGGQLVITGAAANNTGGFTQAPAIAQAVVRSFLEWHDPIHILFHPERGRLLPVTNTATAVRLLLLCSDGPQNKYLRYRLHQAFPRGYHCVQETGGNGQLWKKGRKVDADACWQTYHTWRRRLLGHDRQLRAHFNTLIPRDHASPPPDLIVDNINCAAVWEAASRWQPQLTIVSGTKPIDKKLIARCGLLLNLHIGHLSEYKGNHSIFFALYDGATDKIAATLHQLTGTSSLDVLDHIYPPILPTDNEQTLYTRCLEQGINRCINHVARFASGKPLYFAPQQVVEDGGRTSFCHRERTPVKEVVFWWKLRVGRVLLRGDGGKEGGL</sequence>
<dbReference type="Gene3D" id="3.40.50.170">
    <property type="entry name" value="Formyl transferase, N-terminal domain"/>
    <property type="match status" value="1"/>
</dbReference>
<accession>A0A3M7M907</accession>
<dbReference type="PANTHER" id="PTHR13847:SF287">
    <property type="entry name" value="FAD-DEPENDENT OXIDOREDUCTASE DOMAIN-CONTAINING PROTEIN 1"/>
    <property type="match status" value="1"/>
</dbReference>
<dbReference type="Gene3D" id="3.50.50.60">
    <property type="entry name" value="FAD/NAD(P)-binding domain"/>
    <property type="match status" value="1"/>
</dbReference>